<dbReference type="PANTHER" id="PTHR43615">
    <property type="entry name" value="PHOSPHOENOLPYRUVATE SYNTHASE-RELATED"/>
    <property type="match status" value="1"/>
</dbReference>
<evidence type="ECO:0000259" key="2">
    <source>
        <dbReference type="Pfam" id="PF01326"/>
    </source>
</evidence>
<keyword evidence="4" id="KW-1185">Reference proteome</keyword>
<dbReference type="Pfam" id="PF01326">
    <property type="entry name" value="PPDK_N"/>
    <property type="match status" value="1"/>
</dbReference>
<evidence type="ECO:0000313" key="4">
    <source>
        <dbReference type="Proteomes" id="UP000002588"/>
    </source>
</evidence>
<proteinExistence type="predicted"/>
<evidence type="ECO:0000313" key="3">
    <source>
        <dbReference type="EMBL" id="CAL95103.1"/>
    </source>
</evidence>
<reference evidence="3 4" key="1">
    <citation type="journal article" date="2006" name="Nat. Biotechnol.">
        <title>Complete genome of the mutualistic, N2-fixing grass endophyte Azoarcus sp. strain BH72.</title>
        <authorList>
            <person name="Krause A."/>
            <person name="Ramakumar A."/>
            <person name="Bartels D."/>
            <person name="Battistoni F."/>
            <person name="Bekel T."/>
            <person name="Boch J."/>
            <person name="Boehm M."/>
            <person name="Friedrich F."/>
            <person name="Hurek T."/>
            <person name="Krause L."/>
            <person name="Linke B."/>
            <person name="McHardy A.C."/>
            <person name="Sarkar A."/>
            <person name="Schneiker S."/>
            <person name="Syed A.A."/>
            <person name="Thauer R."/>
            <person name="Vorhoelter F.-J."/>
            <person name="Weidner S."/>
            <person name="Puehler A."/>
            <person name="Reinhold-Hurek B."/>
            <person name="Kaiser O."/>
            <person name="Goesmann A."/>
        </authorList>
    </citation>
    <scope>NUCLEOTIDE SEQUENCE [LARGE SCALE GENOMIC DNA]</scope>
    <source>
        <strain evidence="3 4">BH72</strain>
    </source>
</reference>
<dbReference type="Gene3D" id="3.50.30.10">
    <property type="entry name" value="Phosphohistidine domain"/>
    <property type="match status" value="1"/>
</dbReference>
<dbReference type="eggNOG" id="COG0574">
    <property type="taxonomic scope" value="Bacteria"/>
</dbReference>
<keyword evidence="3" id="KW-0808">Transferase</keyword>
<dbReference type="STRING" id="62928.azo2486"/>
<name>A1K8E8_AZOSB</name>
<dbReference type="InterPro" id="IPR008279">
    <property type="entry name" value="PEP-util_enz_mobile_dom"/>
</dbReference>
<gene>
    <name evidence="3" type="primary">ppsA2</name>
    <name evidence="3" type="ordered locus">azo2486</name>
</gene>
<dbReference type="InterPro" id="IPR051549">
    <property type="entry name" value="PEP_Utilizing_Enz"/>
</dbReference>
<dbReference type="PANTHER" id="PTHR43615:SF1">
    <property type="entry name" value="PPDK_N DOMAIN-CONTAINING PROTEIN"/>
    <property type="match status" value="1"/>
</dbReference>
<feature type="domain" description="PEP-utilising enzyme mobile" evidence="1">
    <location>
        <begin position="792"/>
        <end position="861"/>
    </location>
</feature>
<dbReference type="Gene3D" id="3.30.470.20">
    <property type="entry name" value="ATP-grasp fold, B domain"/>
    <property type="match status" value="1"/>
</dbReference>
<protein>
    <submittedName>
        <fullName evidence="3">Phosphoenolpyruvate synthase</fullName>
        <ecNumber evidence="3">2.7.9.2</ecNumber>
    </submittedName>
</protein>
<dbReference type="Pfam" id="PF00391">
    <property type="entry name" value="PEP-utilizers"/>
    <property type="match status" value="1"/>
</dbReference>
<accession>A1K8E8</accession>
<dbReference type="SUPFAM" id="SSF52009">
    <property type="entry name" value="Phosphohistidine domain"/>
    <property type="match status" value="1"/>
</dbReference>
<dbReference type="Gene3D" id="3.30.1490.20">
    <property type="entry name" value="ATP-grasp fold, A domain"/>
    <property type="match status" value="1"/>
</dbReference>
<dbReference type="HOGENOM" id="CLU_005950_0_0_4"/>
<dbReference type="InterPro" id="IPR036637">
    <property type="entry name" value="Phosphohistidine_dom_sf"/>
</dbReference>
<dbReference type="GO" id="GO:0005524">
    <property type="term" value="F:ATP binding"/>
    <property type="evidence" value="ECO:0007669"/>
    <property type="project" value="InterPro"/>
</dbReference>
<evidence type="ECO:0000259" key="1">
    <source>
        <dbReference type="Pfam" id="PF00391"/>
    </source>
</evidence>
<dbReference type="Proteomes" id="UP000002588">
    <property type="component" value="Chromosome"/>
</dbReference>
<dbReference type="SUPFAM" id="SSF56059">
    <property type="entry name" value="Glutathione synthetase ATP-binding domain-like"/>
    <property type="match status" value="1"/>
</dbReference>
<dbReference type="eggNOG" id="COG3848">
    <property type="taxonomic scope" value="Bacteria"/>
</dbReference>
<dbReference type="EMBL" id="AM406670">
    <property type="protein sequence ID" value="CAL95103.1"/>
    <property type="molecule type" value="Genomic_DNA"/>
</dbReference>
<dbReference type="InterPro" id="IPR013815">
    <property type="entry name" value="ATP_grasp_subdomain_1"/>
</dbReference>
<dbReference type="KEGG" id="azo:azo2486"/>
<dbReference type="EC" id="2.7.9.2" evidence="3"/>
<dbReference type="InterPro" id="IPR002192">
    <property type="entry name" value="PPDK_AMP/ATP-bd"/>
</dbReference>
<dbReference type="AlphaFoldDB" id="A1K8E8"/>
<dbReference type="RefSeq" id="WP_011766216.1">
    <property type="nucleotide sequence ID" value="NC_008702.1"/>
</dbReference>
<dbReference type="GO" id="GO:0008986">
    <property type="term" value="F:pyruvate, water dikinase activity"/>
    <property type="evidence" value="ECO:0007669"/>
    <property type="project" value="UniProtKB-EC"/>
</dbReference>
<organism evidence="3 4">
    <name type="scientific">Azoarcus sp. (strain BH72)</name>
    <dbReference type="NCBI Taxonomy" id="418699"/>
    <lineage>
        <taxon>Bacteria</taxon>
        <taxon>Pseudomonadati</taxon>
        <taxon>Pseudomonadota</taxon>
        <taxon>Betaproteobacteria</taxon>
        <taxon>Rhodocyclales</taxon>
        <taxon>Zoogloeaceae</taxon>
        <taxon>Azoarcus</taxon>
    </lineage>
</organism>
<feature type="domain" description="Pyruvate phosphate dikinase AMP/ATP-binding" evidence="2">
    <location>
        <begin position="19"/>
        <end position="312"/>
    </location>
</feature>
<sequence>MSAVPLLMDLPDAAGLTALAGGKGAGLGLLARYGLPVPAGAVLTTAAYHRAAAETGLALLPDGSDGGALGARRAALLRAPLPDAVAYALEQAVRERGWTDLPLAVRSSAPQEDSGSASFAGIHHSVLNVVGAAALADAVREVWASLWTPQAAAYRARFGIPEGEAAMAVVVMPLLPARASGVAFSCDPASGREDLYVIEAVHGLGEALVGGLVAGERTVLQEDPVSGGFAVQRRDGGGQAVRVLPAQGGGTRREPLTLQAAPVLDDARACELAALVRDAAHALDFGAPWYDLEWAWDGAKFWLLQARPVTARPWHTYPALAGQNAIWSNGNTRDVVPLPMQAMDWAVSRGLVDLLLEAGYRSAGFPLLAGARRARLFNGRLYLNAAFIQWEGYDGFGVSPAAMNRLLGGHHPEIRVTPRDWRARLKGLAYMLRYLVRTPALRRRGREQARAAFDICRRWRAEDLRALSDAELATRLASAFPHVQAQDGLLLLQGSSGGNLHMLLELVERYLPGQGHSLVAALMAGGEGSVSARQGYELMAIARRAMADPRVAAWLQAGAPYDFAALPADAPFRAEFARFLDTYGHRSVHESYVRSPRWREEPAYLLDSLPALAAVDHAALVRRQREAAAAAWAQLAAALPRSRRGWARQLLKAARDETPDRELARSAMTAYGEVARLRLLEVGRRMQAEGMLERPDHAFDLLPWEMEAALHRRLAPAAFRERVAERRRRFAEWERHCAADVIEEGSAPPAPVEGVDASAAAGGWRGIAVGTGHVEGIARLIDHPAEGARLGAGEILVAPATDPGWTPLFLRAGGLVMETGGYLSHGAIVAREFGIPAVVNLPGIRSVLQDGQRIRVDGRSGRVEVLA</sequence>